<evidence type="ECO:0000256" key="5">
    <source>
        <dbReference type="ARBA" id="ARBA00023004"/>
    </source>
</evidence>
<feature type="domain" description="Radical SAM core" evidence="7">
    <location>
        <begin position="70"/>
        <end position="291"/>
    </location>
</feature>
<keyword evidence="8" id="KW-0456">Lyase</keyword>
<dbReference type="InterPro" id="IPR012726">
    <property type="entry name" value="ThiH"/>
</dbReference>
<gene>
    <name evidence="8" type="ORF">LZ24_00879</name>
</gene>
<proteinExistence type="predicted"/>
<dbReference type="SFLD" id="SFLDG01060">
    <property type="entry name" value="BATS_domain_containing"/>
    <property type="match status" value="1"/>
</dbReference>
<dbReference type="InterPro" id="IPR058240">
    <property type="entry name" value="rSAM_sf"/>
</dbReference>
<dbReference type="RefSeq" id="WP_144682701.1">
    <property type="nucleotide sequence ID" value="NZ_VLLC01000004.1"/>
</dbReference>
<dbReference type="InterPro" id="IPR007197">
    <property type="entry name" value="rSAM"/>
</dbReference>
<dbReference type="InterPro" id="IPR013785">
    <property type="entry name" value="Aldolase_TIM"/>
</dbReference>
<evidence type="ECO:0000256" key="4">
    <source>
        <dbReference type="ARBA" id="ARBA00022723"/>
    </source>
</evidence>
<dbReference type="SFLD" id="SFLDG01081">
    <property type="entry name" value="cleavage_of_the_Ca-Cb_bond_in"/>
    <property type="match status" value="1"/>
</dbReference>
<dbReference type="SUPFAM" id="SSF102114">
    <property type="entry name" value="Radical SAM enzymes"/>
    <property type="match status" value="1"/>
</dbReference>
<dbReference type="PANTHER" id="PTHR43583">
    <property type="entry name" value="2-IMINOACETATE SYNTHASE"/>
    <property type="match status" value="1"/>
</dbReference>
<name>A0A562S497_9BACT</name>
<dbReference type="PANTHER" id="PTHR43583:SF1">
    <property type="entry name" value="2-IMINOACETATE SYNTHASE"/>
    <property type="match status" value="1"/>
</dbReference>
<organism evidence="8 9">
    <name type="scientific">Desulfobotulus alkaliphilus</name>
    <dbReference type="NCBI Taxonomy" id="622671"/>
    <lineage>
        <taxon>Bacteria</taxon>
        <taxon>Pseudomonadati</taxon>
        <taxon>Thermodesulfobacteriota</taxon>
        <taxon>Desulfobacteria</taxon>
        <taxon>Desulfobacterales</taxon>
        <taxon>Desulfobacteraceae</taxon>
        <taxon>Desulfobotulus</taxon>
    </lineage>
</organism>
<comment type="caution">
    <text evidence="8">The sequence shown here is derived from an EMBL/GenBank/DDBJ whole genome shotgun (WGS) entry which is preliminary data.</text>
</comment>
<protein>
    <submittedName>
        <fullName evidence="8">Tyrosine lyase ThiH</fullName>
    </submittedName>
</protein>
<dbReference type="SFLD" id="SFLDS00029">
    <property type="entry name" value="Radical_SAM"/>
    <property type="match status" value="1"/>
</dbReference>
<dbReference type="InterPro" id="IPR010722">
    <property type="entry name" value="BATS_dom"/>
</dbReference>
<dbReference type="GO" id="GO:0016829">
    <property type="term" value="F:lyase activity"/>
    <property type="evidence" value="ECO:0007669"/>
    <property type="project" value="UniProtKB-KW"/>
</dbReference>
<dbReference type="Pfam" id="PF06968">
    <property type="entry name" value="BATS"/>
    <property type="match status" value="1"/>
</dbReference>
<dbReference type="NCBIfam" id="TIGR02351">
    <property type="entry name" value="thiH"/>
    <property type="match status" value="1"/>
</dbReference>
<dbReference type="GO" id="GO:0051539">
    <property type="term" value="F:4 iron, 4 sulfur cluster binding"/>
    <property type="evidence" value="ECO:0007669"/>
    <property type="project" value="UniProtKB-KW"/>
</dbReference>
<dbReference type="GO" id="GO:0005506">
    <property type="term" value="F:iron ion binding"/>
    <property type="evidence" value="ECO:0007669"/>
    <property type="project" value="InterPro"/>
</dbReference>
<keyword evidence="9" id="KW-1185">Reference proteome</keyword>
<dbReference type="InterPro" id="IPR034428">
    <property type="entry name" value="ThiH/NoCL/HydG-like"/>
</dbReference>
<dbReference type="SMART" id="SM00876">
    <property type="entry name" value="BATS"/>
    <property type="match status" value="1"/>
</dbReference>
<dbReference type="Proteomes" id="UP000318307">
    <property type="component" value="Unassembled WGS sequence"/>
</dbReference>
<keyword evidence="6" id="KW-0411">Iron-sulfur</keyword>
<evidence type="ECO:0000256" key="1">
    <source>
        <dbReference type="ARBA" id="ARBA00001966"/>
    </source>
</evidence>
<evidence type="ECO:0000256" key="3">
    <source>
        <dbReference type="ARBA" id="ARBA00022691"/>
    </source>
</evidence>
<evidence type="ECO:0000259" key="7">
    <source>
        <dbReference type="PROSITE" id="PS51918"/>
    </source>
</evidence>
<dbReference type="SFLD" id="SFLDF00301">
    <property type="entry name" value="2-iminoacetate_synthase_(ThiH)"/>
    <property type="match status" value="1"/>
</dbReference>
<evidence type="ECO:0000256" key="2">
    <source>
        <dbReference type="ARBA" id="ARBA00022485"/>
    </source>
</evidence>
<keyword evidence="4" id="KW-0479">Metal-binding</keyword>
<evidence type="ECO:0000313" key="9">
    <source>
        <dbReference type="Proteomes" id="UP000318307"/>
    </source>
</evidence>
<accession>A0A562S497</accession>
<keyword evidence="2" id="KW-0004">4Fe-4S</keyword>
<dbReference type="PROSITE" id="PS51918">
    <property type="entry name" value="RADICAL_SAM"/>
    <property type="match status" value="1"/>
</dbReference>
<dbReference type="OrthoDB" id="3320990at2"/>
<comment type="cofactor">
    <cofactor evidence="1">
        <name>[4Fe-4S] cluster</name>
        <dbReference type="ChEBI" id="CHEBI:49883"/>
    </cofactor>
</comment>
<sequence length="374" mass="42061">MGFYDLLASCKNEDIQELTASISQRDVWRALSKESCDSRDFLALLSPAARPFLEEMAVKARELSIRHFGRTIQLFTPMYLSNFCTNGCVYCGFGCANAIFRKQLSLEEVAKEARLIAADGLKHILILTGDAPKMATPAYIEASCRELRKHFSSIAMEIYAMDTDTYRRMVAAGVDGLTLYQETYNETLYETLHPYGPKKDYHFRLDAPERGCMAGMRMVNVGALLGLDDWRRDAFFTGLHADWLQKHYPEVEISISLPRMRPHAGSYSPACEVSDADFVQILLAQRIFMPRCGISISTRERKEFRDNIMGLGVTRMSAGVSTAVGGHSDKDSGTGQFDISDERSVEEMAAAIKAKGYQPLYQDWQPMDPWEKSA</sequence>
<keyword evidence="3" id="KW-0949">S-adenosyl-L-methionine</keyword>
<dbReference type="GO" id="GO:0009228">
    <property type="term" value="P:thiamine biosynthetic process"/>
    <property type="evidence" value="ECO:0007669"/>
    <property type="project" value="InterPro"/>
</dbReference>
<evidence type="ECO:0000256" key="6">
    <source>
        <dbReference type="ARBA" id="ARBA00023014"/>
    </source>
</evidence>
<evidence type="ECO:0000313" key="8">
    <source>
        <dbReference type="EMBL" id="TWI75426.1"/>
    </source>
</evidence>
<dbReference type="Pfam" id="PF04055">
    <property type="entry name" value="Radical_SAM"/>
    <property type="match status" value="1"/>
</dbReference>
<keyword evidence="5" id="KW-0408">Iron</keyword>
<dbReference type="CDD" id="cd01335">
    <property type="entry name" value="Radical_SAM"/>
    <property type="match status" value="1"/>
</dbReference>
<reference evidence="8 9" key="1">
    <citation type="submission" date="2019-07" db="EMBL/GenBank/DDBJ databases">
        <title>Genome sequencing of 100 strains of the haloalkaliphilic chemolithoautotrophic sulfur-oxidizing bacterium Thioalkalivibrio.</title>
        <authorList>
            <person name="Muyzer G."/>
        </authorList>
    </citation>
    <scope>NUCLEOTIDE SEQUENCE [LARGE SCALE GENOMIC DNA]</scope>
    <source>
        <strain evidence="8 9">ASO4-4</strain>
    </source>
</reference>
<dbReference type="Gene3D" id="3.20.20.70">
    <property type="entry name" value="Aldolase class I"/>
    <property type="match status" value="1"/>
</dbReference>
<dbReference type="EMBL" id="VLLC01000004">
    <property type="protein sequence ID" value="TWI75426.1"/>
    <property type="molecule type" value="Genomic_DNA"/>
</dbReference>
<dbReference type="AlphaFoldDB" id="A0A562S497"/>